<dbReference type="AlphaFoldDB" id="A0A151GR39"/>
<name>A0A151GR39_DRECN</name>
<dbReference type="GeneID" id="63713341"/>
<dbReference type="InParanoid" id="A0A151GR39"/>
<keyword evidence="3" id="KW-1185">Reference proteome</keyword>
<reference evidence="2 3" key="1">
    <citation type="journal article" date="2016" name="Sci. Rep.">
        <title>Insights into Adaptations to a Near-Obligate Nematode Endoparasitic Lifestyle from the Finished Genome of Drechmeria coniospora.</title>
        <authorList>
            <person name="Zhang L."/>
            <person name="Zhou Z."/>
            <person name="Guo Q."/>
            <person name="Fokkens L."/>
            <person name="Miskei M."/>
            <person name="Pocsi I."/>
            <person name="Zhang W."/>
            <person name="Chen M."/>
            <person name="Wang L."/>
            <person name="Sun Y."/>
            <person name="Donzelli B.G."/>
            <person name="Gibson D.M."/>
            <person name="Nelson D.R."/>
            <person name="Luo J.G."/>
            <person name="Rep M."/>
            <person name="Liu H."/>
            <person name="Yang S."/>
            <person name="Wang J."/>
            <person name="Krasnoff S.B."/>
            <person name="Xu Y."/>
            <person name="Molnar I."/>
            <person name="Lin M."/>
        </authorList>
    </citation>
    <scope>NUCLEOTIDE SEQUENCE [LARGE SCALE GENOMIC DNA]</scope>
    <source>
        <strain evidence="2 3">ARSEF 6962</strain>
    </source>
</reference>
<evidence type="ECO:0000256" key="1">
    <source>
        <dbReference type="SAM" id="MobiDB-lite"/>
    </source>
</evidence>
<feature type="region of interest" description="Disordered" evidence="1">
    <location>
        <begin position="1"/>
        <end position="27"/>
    </location>
</feature>
<organism evidence="2 3">
    <name type="scientific">Drechmeria coniospora</name>
    <name type="common">Nematophagous fungus</name>
    <name type="synonym">Meria coniospora</name>
    <dbReference type="NCBI Taxonomy" id="98403"/>
    <lineage>
        <taxon>Eukaryota</taxon>
        <taxon>Fungi</taxon>
        <taxon>Dikarya</taxon>
        <taxon>Ascomycota</taxon>
        <taxon>Pezizomycotina</taxon>
        <taxon>Sordariomycetes</taxon>
        <taxon>Hypocreomycetidae</taxon>
        <taxon>Hypocreales</taxon>
        <taxon>Ophiocordycipitaceae</taxon>
        <taxon>Drechmeria</taxon>
    </lineage>
</organism>
<evidence type="ECO:0000313" key="3">
    <source>
        <dbReference type="Proteomes" id="UP000076580"/>
    </source>
</evidence>
<protein>
    <submittedName>
        <fullName evidence="2">Uncharacterized protein</fullName>
    </submittedName>
</protein>
<feature type="region of interest" description="Disordered" evidence="1">
    <location>
        <begin position="190"/>
        <end position="213"/>
    </location>
</feature>
<dbReference type="EMBL" id="LAYC01000001">
    <property type="protein sequence ID" value="KYK59566.1"/>
    <property type="molecule type" value="Genomic_DNA"/>
</dbReference>
<feature type="compositionally biased region" description="Polar residues" evidence="1">
    <location>
        <begin position="192"/>
        <end position="206"/>
    </location>
</feature>
<comment type="caution">
    <text evidence="2">The sequence shown here is derived from an EMBL/GenBank/DDBJ whole genome shotgun (WGS) entry which is preliminary data.</text>
</comment>
<accession>A0A151GR39</accession>
<feature type="region of interest" description="Disordered" evidence="1">
    <location>
        <begin position="226"/>
        <end position="334"/>
    </location>
</feature>
<dbReference type="RefSeq" id="XP_040658918.1">
    <property type="nucleotide sequence ID" value="XM_040798035.1"/>
</dbReference>
<sequence>MLPFVPFPRGQFRQRSSVNRQHKAPLHSQTIATSTTMPLIARHSTNYSQGLPQTARDIFIPGYDTWHLKPPPILGESSVFPKAQRRCSQDWFRAPSESDEDIGLFRTPSIPSSTNIAPDSEAFRKLLEDSLRIDHGIEARCNAKAGLRVRSISSDYPSRGFNSPQVESPTSTIRINRLSFSNLSRFGHTNDRLSNLKSSPPTSPSQDMKAVTSGIKAHDATTAAISKWQARSQPRPRINSSYNQYELPDSSDIGPSDSLSHKGLFSTETPTSAFTDPDDATDGRGQPWSSGIAFGNQCDGPADAHDDSPAVMSASGPVMGSSEATPSAALQSKRKASQFSLRSLGRSLSKRHQISGVRKWASTVCHGGTRRINEAYRRLRLKNERELHQFEA</sequence>
<gene>
    <name evidence="2" type="ORF">DCS_00698</name>
</gene>
<dbReference type="Proteomes" id="UP000076580">
    <property type="component" value="Chromosome 01"/>
</dbReference>
<proteinExistence type="predicted"/>
<evidence type="ECO:0000313" key="2">
    <source>
        <dbReference type="EMBL" id="KYK59566.1"/>
    </source>
</evidence>